<dbReference type="PANTHER" id="PTHR14239">
    <property type="entry name" value="DUDULIN-RELATED"/>
    <property type="match status" value="1"/>
</dbReference>
<reference evidence="3 4" key="1">
    <citation type="submission" date="2019-03" db="EMBL/GenBank/DDBJ databases">
        <title>Arthrobacter sp. nov., an bacterium isolated from biocrust in Mu Us Desert.</title>
        <authorList>
            <person name="Lixiong L."/>
        </authorList>
    </citation>
    <scope>NUCLEOTIDE SEQUENCE [LARGE SCALE GENOMIC DNA]</scope>
    <source>
        <strain evidence="3 4">SLN-3</strain>
    </source>
</reference>
<comment type="caution">
    <text evidence="3">The sequence shown here is derived from an EMBL/GenBank/DDBJ whole genome shotgun (WGS) entry which is preliminary data.</text>
</comment>
<proteinExistence type="predicted"/>
<dbReference type="Pfam" id="PF03807">
    <property type="entry name" value="F420_oxidored"/>
    <property type="match status" value="1"/>
</dbReference>
<organism evidence="3 4">
    <name type="scientific">Arthrobacter crusticola</name>
    <dbReference type="NCBI Taxonomy" id="2547960"/>
    <lineage>
        <taxon>Bacteria</taxon>
        <taxon>Bacillati</taxon>
        <taxon>Actinomycetota</taxon>
        <taxon>Actinomycetes</taxon>
        <taxon>Micrococcales</taxon>
        <taxon>Micrococcaceae</taxon>
        <taxon>Arthrobacter</taxon>
    </lineage>
</organism>
<accession>A0A4R5TW98</accession>
<dbReference type="Proteomes" id="UP000295411">
    <property type="component" value="Unassembled WGS sequence"/>
</dbReference>
<protein>
    <submittedName>
        <fullName evidence="3">Oxidoreductase</fullName>
    </submittedName>
</protein>
<evidence type="ECO:0000256" key="1">
    <source>
        <dbReference type="ARBA" id="ARBA00023002"/>
    </source>
</evidence>
<dbReference type="AlphaFoldDB" id="A0A4R5TW98"/>
<feature type="domain" description="Pyrroline-5-carboxylate reductase catalytic N-terminal" evidence="2">
    <location>
        <begin position="2"/>
        <end position="86"/>
    </location>
</feature>
<dbReference type="SUPFAM" id="SSF51735">
    <property type="entry name" value="NAD(P)-binding Rossmann-fold domains"/>
    <property type="match status" value="1"/>
</dbReference>
<dbReference type="Gene3D" id="3.40.50.720">
    <property type="entry name" value="NAD(P)-binding Rossmann-like Domain"/>
    <property type="match status" value="1"/>
</dbReference>
<name>A0A4R5TW98_9MICC</name>
<evidence type="ECO:0000313" key="3">
    <source>
        <dbReference type="EMBL" id="TDK25415.1"/>
    </source>
</evidence>
<gene>
    <name evidence="3" type="ORF">E2F48_09120</name>
</gene>
<dbReference type="InterPro" id="IPR028939">
    <property type="entry name" value="P5C_Rdtase_cat_N"/>
</dbReference>
<dbReference type="InterPro" id="IPR036291">
    <property type="entry name" value="NAD(P)-bd_dom_sf"/>
</dbReference>
<dbReference type="InterPro" id="IPR051267">
    <property type="entry name" value="STEAP_metalloreductase"/>
</dbReference>
<evidence type="ECO:0000313" key="4">
    <source>
        <dbReference type="Proteomes" id="UP000295411"/>
    </source>
</evidence>
<dbReference type="EMBL" id="SMTK01000003">
    <property type="protein sequence ID" value="TDK25415.1"/>
    <property type="molecule type" value="Genomic_DNA"/>
</dbReference>
<keyword evidence="1" id="KW-0560">Oxidoreductase</keyword>
<dbReference type="GO" id="GO:0016491">
    <property type="term" value="F:oxidoreductase activity"/>
    <property type="evidence" value="ECO:0007669"/>
    <property type="project" value="UniProtKB-KW"/>
</dbReference>
<evidence type="ECO:0000259" key="2">
    <source>
        <dbReference type="Pfam" id="PF03807"/>
    </source>
</evidence>
<dbReference type="OrthoDB" id="3194817at2"/>
<dbReference type="RefSeq" id="WP_133403684.1">
    <property type="nucleotide sequence ID" value="NZ_SMTK01000003.1"/>
</dbReference>
<keyword evidence="4" id="KW-1185">Reference proteome</keyword>
<sequence>MKIAVLGTGNVGTALADGLLDAGHDVVLGARDPAGKDGFAPKVVGMQEAIASGDVVVSALPGNAAQDILGPFSDSLAGKLLIDVGNALTPAFELAYPNASLGAALQAQFPATRVVKTLNTMPVAAMTGPESRAAESTVFLSGNDEAAKETVAGLLSDLGWSRENQLDLGDISTARSAEHYSFLAFNLMSSLNTRSVNIKVVA</sequence>